<feature type="signal peptide" evidence="1">
    <location>
        <begin position="1"/>
        <end position="31"/>
    </location>
</feature>
<dbReference type="OrthoDB" id="5298153at2"/>
<accession>A0A318JCH3</accession>
<name>A0A318JCH3_9BURK</name>
<evidence type="ECO:0000313" key="3">
    <source>
        <dbReference type="Proteomes" id="UP000247792"/>
    </source>
</evidence>
<evidence type="ECO:0000313" key="2">
    <source>
        <dbReference type="EMBL" id="PXX45296.1"/>
    </source>
</evidence>
<gene>
    <name evidence="2" type="ORF">DFR42_102524</name>
</gene>
<dbReference type="Pfam" id="PF14334">
    <property type="entry name" value="DUF4390"/>
    <property type="match status" value="1"/>
</dbReference>
<feature type="chain" id="PRO_5016384899" evidence="1">
    <location>
        <begin position="32"/>
        <end position="195"/>
    </location>
</feature>
<dbReference type="AlphaFoldDB" id="A0A318JCH3"/>
<protein>
    <submittedName>
        <fullName evidence="2">Uncharacterized protein DUF4390</fullName>
    </submittedName>
</protein>
<dbReference type="RefSeq" id="WP_110254742.1">
    <property type="nucleotide sequence ID" value="NZ_QJKB01000002.1"/>
</dbReference>
<dbReference type="InterPro" id="IPR025500">
    <property type="entry name" value="DUF4390"/>
</dbReference>
<keyword evidence="1" id="KW-0732">Signal</keyword>
<dbReference type="EMBL" id="QJKB01000002">
    <property type="protein sequence ID" value="PXX45296.1"/>
    <property type="molecule type" value="Genomic_DNA"/>
</dbReference>
<organism evidence="2 3">
    <name type="scientific">Undibacterium pigrum</name>
    <dbReference type="NCBI Taxonomy" id="401470"/>
    <lineage>
        <taxon>Bacteria</taxon>
        <taxon>Pseudomonadati</taxon>
        <taxon>Pseudomonadota</taxon>
        <taxon>Betaproteobacteria</taxon>
        <taxon>Burkholderiales</taxon>
        <taxon>Oxalobacteraceae</taxon>
        <taxon>Undibacterium</taxon>
    </lineage>
</organism>
<evidence type="ECO:0000256" key="1">
    <source>
        <dbReference type="SAM" id="SignalP"/>
    </source>
</evidence>
<comment type="caution">
    <text evidence="2">The sequence shown here is derived from an EMBL/GenBank/DDBJ whole genome shotgun (WGS) entry which is preliminary data.</text>
</comment>
<dbReference type="Proteomes" id="UP000247792">
    <property type="component" value="Unassembled WGS sequence"/>
</dbReference>
<sequence length="195" mass="22250">MFRRFASLLRQLSLTLMLALLAMAVTPAAQAADVEVKTARIEASDEGYRLAATFSLELSDSLRKAIRDGIPVSFTTEVELTRSRWYWVDEKVVRSEYLVRIAYNEWTQQYNVTINGGLQQNFASLDTALNLVTRPNRWLIADKSLLSAGANYNAAVQLRMGLSKIPMHLQIPSFNDSHWSQKTEWKRFSFKAEDK</sequence>
<keyword evidence="3" id="KW-1185">Reference proteome</keyword>
<reference evidence="2 3" key="1">
    <citation type="submission" date="2018-05" db="EMBL/GenBank/DDBJ databases">
        <title>Genomic Encyclopedia of Type Strains, Phase IV (KMG-IV): sequencing the most valuable type-strain genomes for metagenomic binning, comparative biology and taxonomic classification.</title>
        <authorList>
            <person name="Goeker M."/>
        </authorList>
    </citation>
    <scope>NUCLEOTIDE SEQUENCE [LARGE SCALE GENOMIC DNA]</scope>
    <source>
        <strain evidence="2 3">DSM 19792</strain>
    </source>
</reference>
<proteinExistence type="predicted"/>